<protein>
    <submittedName>
        <fullName evidence="2">HNH endonuclease</fullName>
    </submittedName>
</protein>
<accession>A0ABM7I0H5</accession>
<dbReference type="Proteomes" id="UP000465622">
    <property type="component" value="Chromosome"/>
</dbReference>
<evidence type="ECO:0000313" key="2">
    <source>
        <dbReference type="EMBL" id="BBX36381.1"/>
    </source>
</evidence>
<dbReference type="EMBL" id="AP022567">
    <property type="protein sequence ID" value="BBX36381.1"/>
    <property type="molecule type" value="Genomic_DNA"/>
</dbReference>
<reference evidence="2 3" key="1">
    <citation type="journal article" date="2019" name="Emerg. Microbes Infect.">
        <title>Comprehensive subspecies identification of 175 nontuberculous mycobacteria species based on 7547 genomic profiles.</title>
        <authorList>
            <person name="Matsumoto Y."/>
            <person name="Kinjo T."/>
            <person name="Motooka D."/>
            <person name="Nabeya D."/>
            <person name="Jung N."/>
            <person name="Uechi K."/>
            <person name="Horii T."/>
            <person name="Iida T."/>
            <person name="Fujita J."/>
            <person name="Nakamura S."/>
        </authorList>
    </citation>
    <scope>NUCLEOTIDE SEQUENCE [LARGE SCALE GENOMIC DNA]</scope>
    <source>
        <strain evidence="2 3">JCM 12375</strain>
    </source>
</reference>
<keyword evidence="2" id="KW-0540">Nuclease</keyword>
<evidence type="ECO:0000313" key="3">
    <source>
        <dbReference type="Proteomes" id="UP000465622"/>
    </source>
</evidence>
<organism evidence="2 3">
    <name type="scientific">Mycolicibacterium mageritense</name>
    <name type="common">Mycobacterium mageritense</name>
    <dbReference type="NCBI Taxonomy" id="53462"/>
    <lineage>
        <taxon>Bacteria</taxon>
        <taxon>Bacillati</taxon>
        <taxon>Actinomycetota</taxon>
        <taxon>Actinomycetes</taxon>
        <taxon>Mycobacteriales</taxon>
        <taxon>Mycobacteriaceae</taxon>
        <taxon>Mycolicibacterium</taxon>
    </lineage>
</organism>
<dbReference type="InterPro" id="IPR003615">
    <property type="entry name" value="HNH_nuc"/>
</dbReference>
<evidence type="ECO:0000259" key="1">
    <source>
        <dbReference type="Pfam" id="PF02720"/>
    </source>
</evidence>
<keyword evidence="2" id="KW-0255">Endonuclease</keyword>
<sequence>MNPEVAAKLAALHAAVAGLRELPWQVLSEADLLAVCAGVQDAYNGLPTVEQTAIAVLGEQTTPKKIGAKSWPEALRIRLRISGKEARRRLRDAHHLGPRFAVTGEVLPARRAVIAAAQAGGWLTPDHVAILHGFFTKCPGWVEEARLVEFEQKLTAAAAQDTPEALQHTVDEALYLLDQDGPVPVEQRRAQRRGLYLGPQDSEGMSRLYGIITPELRAHLEPGLEKYGAPGMCNPDDEAPCVSGTPSQDQIDADTRTPGQRTHDALLAITRTALKTGDLGQHNGLPASIVVTTTLQELEAGAGVAVTAGGTRLPIPDLIRLAAHAWHYLAVFDQHTNIALHLGRTKRVASVGQRLMLFARDRGCTRPGCTACGYRCQAHHGHQDWQHGGETNIDDLTLACGPDNGLVTAYGWTTTKGPTGRYQWTPPPLLDWGQARINYHHRPQHYLTEDDDDDETDCRST</sequence>
<proteinExistence type="predicted"/>
<dbReference type="Pfam" id="PF02720">
    <property type="entry name" value="DUF222"/>
    <property type="match status" value="1"/>
</dbReference>
<name>A0ABM7I0H5_MYCME</name>
<feature type="domain" description="DUF222" evidence="1">
    <location>
        <begin position="42"/>
        <end position="361"/>
    </location>
</feature>
<keyword evidence="2" id="KW-0378">Hydrolase</keyword>
<dbReference type="RefSeq" id="WP_036437025.1">
    <property type="nucleotide sequence ID" value="NZ_AP022567.1"/>
</dbReference>
<dbReference type="InterPro" id="IPR003870">
    <property type="entry name" value="DUF222"/>
</dbReference>
<dbReference type="GO" id="GO:0004519">
    <property type="term" value="F:endonuclease activity"/>
    <property type="evidence" value="ECO:0007669"/>
    <property type="project" value="UniProtKB-KW"/>
</dbReference>
<dbReference type="CDD" id="cd00085">
    <property type="entry name" value="HNHc"/>
    <property type="match status" value="1"/>
</dbReference>
<keyword evidence="3" id="KW-1185">Reference proteome</keyword>
<gene>
    <name evidence="2" type="ORF">MMAGJ_56630</name>
</gene>